<keyword evidence="3 4" id="KW-0472">Membrane</keyword>
<comment type="subcellular location">
    <subcellularLocation>
        <location evidence="1">Cell membrane</location>
    </subcellularLocation>
</comment>
<proteinExistence type="predicted"/>
<gene>
    <name evidence="5" type="ORF">J2W55_003332</name>
</gene>
<evidence type="ECO:0000313" key="5">
    <source>
        <dbReference type="EMBL" id="MDR6943479.1"/>
    </source>
</evidence>
<evidence type="ECO:0000313" key="6">
    <source>
        <dbReference type="Proteomes" id="UP001247620"/>
    </source>
</evidence>
<accession>A0ABU1TDK8</accession>
<dbReference type="RefSeq" id="WP_310097781.1">
    <property type="nucleotide sequence ID" value="NZ_JAVDUU010000003.1"/>
</dbReference>
<keyword evidence="6" id="KW-1185">Reference proteome</keyword>
<evidence type="ECO:0000256" key="1">
    <source>
        <dbReference type="ARBA" id="ARBA00004236"/>
    </source>
</evidence>
<dbReference type="Pfam" id="PF06977">
    <property type="entry name" value="SdiA-regulated"/>
    <property type="match status" value="1"/>
</dbReference>
<feature type="transmembrane region" description="Helical" evidence="4">
    <location>
        <begin position="12"/>
        <end position="30"/>
    </location>
</feature>
<dbReference type="SUPFAM" id="SSF63825">
    <property type="entry name" value="YWTD domain"/>
    <property type="match status" value="1"/>
</dbReference>
<evidence type="ECO:0000256" key="2">
    <source>
        <dbReference type="ARBA" id="ARBA00022475"/>
    </source>
</evidence>
<protein>
    <recommendedName>
        <fullName evidence="7">SdiA-regulated</fullName>
    </recommendedName>
</protein>
<keyword evidence="2" id="KW-1003">Cell membrane</keyword>
<dbReference type="Proteomes" id="UP001247620">
    <property type="component" value="Unassembled WGS sequence"/>
</dbReference>
<name>A0ABU1TDK8_9SPHI</name>
<dbReference type="EMBL" id="JAVDUU010000003">
    <property type="protein sequence ID" value="MDR6943479.1"/>
    <property type="molecule type" value="Genomic_DNA"/>
</dbReference>
<organism evidence="5 6">
    <name type="scientific">Mucilaginibacter pocheonensis</name>
    <dbReference type="NCBI Taxonomy" id="398050"/>
    <lineage>
        <taxon>Bacteria</taxon>
        <taxon>Pseudomonadati</taxon>
        <taxon>Bacteroidota</taxon>
        <taxon>Sphingobacteriia</taxon>
        <taxon>Sphingobacteriales</taxon>
        <taxon>Sphingobacteriaceae</taxon>
        <taxon>Mucilaginibacter</taxon>
    </lineage>
</organism>
<sequence>MKRFKTYKTIRKAVTLITVVVIVAAMFLGMSCTNKTQVSSSPKGYDLTKPVKYNMHINLTEISGIAFLHGKSDTLYAEEDEDGKVYYFKLGDKQISQSRFAKSGDYEDIAICNNYVVMLRSDGILFTFPFNQLRNKEIGNVQKLKDVLPAGEYEGMYADEKTNQLYILCKHCSSDKNKISSGYILRLQADGSVKPAGGFSINVKTIDQLSNKKRGVFRPSALAKNLNTNEWYILSSVNKMLVVADAGWNVKDVYALNPAVFIQPEGIAFDNQHNLYISNEGDLVSPGNVLKFNYIK</sequence>
<dbReference type="PROSITE" id="PS51257">
    <property type="entry name" value="PROKAR_LIPOPROTEIN"/>
    <property type="match status" value="1"/>
</dbReference>
<comment type="caution">
    <text evidence="5">The sequence shown here is derived from an EMBL/GenBank/DDBJ whole genome shotgun (WGS) entry which is preliminary data.</text>
</comment>
<keyword evidence="4" id="KW-1133">Transmembrane helix</keyword>
<evidence type="ECO:0008006" key="7">
    <source>
        <dbReference type="Google" id="ProtNLM"/>
    </source>
</evidence>
<evidence type="ECO:0000256" key="4">
    <source>
        <dbReference type="SAM" id="Phobius"/>
    </source>
</evidence>
<keyword evidence="4" id="KW-0812">Transmembrane</keyword>
<reference evidence="5 6" key="1">
    <citation type="submission" date="2023-07" db="EMBL/GenBank/DDBJ databases">
        <title>Sorghum-associated microbial communities from plants grown in Nebraska, USA.</title>
        <authorList>
            <person name="Schachtman D."/>
        </authorList>
    </citation>
    <scope>NUCLEOTIDE SEQUENCE [LARGE SCALE GENOMIC DNA]</scope>
    <source>
        <strain evidence="5 6">3262</strain>
    </source>
</reference>
<evidence type="ECO:0000256" key="3">
    <source>
        <dbReference type="ARBA" id="ARBA00023136"/>
    </source>
</evidence>
<dbReference type="InterPro" id="IPR009722">
    <property type="entry name" value="YjiK/CarP"/>
</dbReference>